<gene>
    <name evidence="2" type="ORF">CYCCA115_LOCUS19542</name>
</gene>
<dbReference type="EMBL" id="CAKOGP040002092">
    <property type="protein sequence ID" value="CAJ1962131.1"/>
    <property type="molecule type" value="Genomic_DNA"/>
</dbReference>
<evidence type="ECO:0000313" key="2">
    <source>
        <dbReference type="EMBL" id="CAJ1962131.1"/>
    </source>
</evidence>
<feature type="compositionally biased region" description="Low complexity" evidence="1">
    <location>
        <begin position="116"/>
        <end position="127"/>
    </location>
</feature>
<reference evidence="2" key="1">
    <citation type="submission" date="2023-08" db="EMBL/GenBank/DDBJ databases">
        <authorList>
            <person name="Audoor S."/>
            <person name="Bilcke G."/>
        </authorList>
    </citation>
    <scope>NUCLEOTIDE SEQUENCE</scope>
</reference>
<organism evidence="2 3">
    <name type="scientific">Cylindrotheca closterium</name>
    <dbReference type="NCBI Taxonomy" id="2856"/>
    <lineage>
        <taxon>Eukaryota</taxon>
        <taxon>Sar</taxon>
        <taxon>Stramenopiles</taxon>
        <taxon>Ochrophyta</taxon>
        <taxon>Bacillariophyta</taxon>
        <taxon>Bacillariophyceae</taxon>
        <taxon>Bacillariophycidae</taxon>
        <taxon>Bacillariales</taxon>
        <taxon>Bacillariaceae</taxon>
        <taxon>Cylindrotheca</taxon>
    </lineage>
</organism>
<sequence length="802" mass="88927">MTFTDYDSDDDLVVTAASRDKDDVRKRSLNDNDSVDTVGEEFGFPKTPSSASKTTTTTTATSKQRSNTSLTGDILVDYYVTARRYLEQLSPKAKSIIGFVILLVASTYTLHGMDGPSASGKGPSAGARIPKTGAASSRNPFLPPIKLEPIPSGETCSDICVKRNTKRQEKYGGDLLNPQDVLRLAKDAREKSIANLKVDYGSYFEEIFMNVSSPYKYYGMRGANGDGPSRDRLKRKLKLKVLHMMQTLRGMEEDVAGCNCLGAATTGEPQGETAPVPPQFYEKYVFANGGHSQAAGHGNMFNETYTAYFTKDVKDVFGAIGIKFEGRNYGMGAMSASPYISICSKEIFGIDVDLLSWNFGMTDKWHDTSSFYMYRGALTPGRPALLYIEGNGQANHGGRGLEEEGLAVFKADMHSVPTVTRSANNKIPDSAPGGIRLSDEELEKLPPYLQALKCNGNLAGKPFCNGRKWSCTMEDIENGKQCACPKVGKRSSWHMGYRMHALLGHLISLSFMEIFIEALEEITTSSKESNTQALYEELRQAEDQEFEAFKAKPVFDKIAFNQSRYSEIYNNTELFETFFKGDSVCRTSLVPSQTRYLGISTNSDKVAPGPQPGWAETYDVGVPLHISAGKYTYDEGQEPIPGIVQQTAKIDLRVRSDEFRKYCSQIVMPDYKDWLYGPLKDGKTTMIFPNEKEKEYYGYDPSKFKGYLGLVPTLFGETAGKGVSSDISFNAFETNVRATVNGKKVGKFHMVNQMILLVDESGSYKWEPSENNDYVIEFEPYGEIDGIPAADKHFRLYGAVVY</sequence>
<name>A0AAD2G437_9STRA</name>
<feature type="region of interest" description="Disordered" evidence="1">
    <location>
        <begin position="22"/>
        <end position="66"/>
    </location>
</feature>
<protein>
    <submittedName>
        <fullName evidence="2">Uncharacterized protein</fullName>
    </submittedName>
</protein>
<dbReference type="Proteomes" id="UP001295423">
    <property type="component" value="Unassembled WGS sequence"/>
</dbReference>
<accession>A0AAD2G437</accession>
<comment type="caution">
    <text evidence="2">The sequence shown here is derived from an EMBL/GenBank/DDBJ whole genome shotgun (WGS) entry which is preliminary data.</text>
</comment>
<evidence type="ECO:0000256" key="1">
    <source>
        <dbReference type="SAM" id="MobiDB-lite"/>
    </source>
</evidence>
<feature type="compositionally biased region" description="Low complexity" evidence="1">
    <location>
        <begin position="45"/>
        <end position="63"/>
    </location>
</feature>
<keyword evidence="3" id="KW-1185">Reference proteome</keyword>
<proteinExistence type="predicted"/>
<evidence type="ECO:0000313" key="3">
    <source>
        <dbReference type="Proteomes" id="UP001295423"/>
    </source>
</evidence>
<feature type="region of interest" description="Disordered" evidence="1">
    <location>
        <begin position="116"/>
        <end position="147"/>
    </location>
</feature>
<dbReference type="AlphaFoldDB" id="A0AAD2G437"/>